<organism evidence="1 2">
    <name type="scientific">Anaeroglobus geminatus F0357</name>
    <dbReference type="NCBI Taxonomy" id="861450"/>
    <lineage>
        <taxon>Bacteria</taxon>
        <taxon>Bacillati</taxon>
        <taxon>Bacillota</taxon>
        <taxon>Negativicutes</taxon>
        <taxon>Veillonellales</taxon>
        <taxon>Veillonellaceae</taxon>
        <taxon>Anaeroglobus</taxon>
    </lineage>
</organism>
<dbReference type="InterPro" id="IPR038116">
    <property type="entry name" value="TrpR-like_sf"/>
</dbReference>
<evidence type="ECO:0000313" key="2">
    <source>
        <dbReference type="Proteomes" id="UP000005481"/>
    </source>
</evidence>
<dbReference type="EMBL" id="AGCJ01000045">
    <property type="protein sequence ID" value="EHM40482.1"/>
    <property type="molecule type" value="Genomic_DNA"/>
</dbReference>
<evidence type="ECO:0000313" key="1">
    <source>
        <dbReference type="EMBL" id="EHM40482.1"/>
    </source>
</evidence>
<dbReference type="PANTHER" id="PTHR40080">
    <property type="entry name" value="LMO1763 PROTEIN"/>
    <property type="match status" value="1"/>
</dbReference>
<dbReference type="HOGENOM" id="CLU_147939_1_0_9"/>
<dbReference type="Proteomes" id="UP000005481">
    <property type="component" value="Unassembled WGS sequence"/>
</dbReference>
<keyword evidence="2" id="KW-1185">Reference proteome</keyword>
<dbReference type="InterPro" id="IPR013368">
    <property type="entry name" value="YecD_YerC"/>
</dbReference>
<dbReference type="STRING" id="861450.HMPREF0080_01217"/>
<dbReference type="GO" id="GO:0043565">
    <property type="term" value="F:sequence-specific DNA binding"/>
    <property type="evidence" value="ECO:0007669"/>
    <property type="project" value="InterPro"/>
</dbReference>
<dbReference type="PIRSF" id="PIRSF012508">
    <property type="entry name" value="YerC"/>
    <property type="match status" value="1"/>
</dbReference>
<proteinExistence type="predicted"/>
<dbReference type="NCBIfam" id="TIGR02531">
    <property type="entry name" value="yecD_yerC"/>
    <property type="match status" value="1"/>
</dbReference>
<accession>G9YHT3</accession>
<dbReference type="PANTHER" id="PTHR40080:SF1">
    <property type="entry name" value="TRPR-LIKE PROTEIN YERC_YECD"/>
    <property type="match status" value="1"/>
</dbReference>
<protein>
    <submittedName>
        <fullName evidence="1">TrpR family protein YerC/YecD</fullName>
    </submittedName>
</protein>
<name>G9YHT3_9FIRM</name>
<dbReference type="InterPro" id="IPR000831">
    <property type="entry name" value="Trp_repress"/>
</dbReference>
<dbReference type="PATRIC" id="fig|861450.3.peg.1132"/>
<dbReference type="InterPro" id="IPR010921">
    <property type="entry name" value="Trp_repressor/repl_initiator"/>
</dbReference>
<dbReference type="eggNOG" id="COG4496">
    <property type="taxonomic scope" value="Bacteria"/>
</dbReference>
<dbReference type="Pfam" id="PF01371">
    <property type="entry name" value="Trp_repressor"/>
    <property type="match status" value="1"/>
</dbReference>
<dbReference type="GO" id="GO:0003700">
    <property type="term" value="F:DNA-binding transcription factor activity"/>
    <property type="evidence" value="ECO:0007669"/>
    <property type="project" value="InterPro"/>
</dbReference>
<dbReference type="SUPFAM" id="SSF48295">
    <property type="entry name" value="TrpR-like"/>
    <property type="match status" value="1"/>
</dbReference>
<comment type="caution">
    <text evidence="1">The sequence shown here is derived from an EMBL/GenBank/DDBJ whole genome shotgun (WGS) entry which is preliminary data.</text>
</comment>
<dbReference type="AlphaFoldDB" id="G9YHT3"/>
<gene>
    <name evidence="1" type="ORF">HMPREF0080_01217</name>
</gene>
<dbReference type="Gene3D" id="1.10.1270.10">
    <property type="entry name" value="TrpR-like"/>
    <property type="match status" value="1"/>
</dbReference>
<reference evidence="1 2" key="1">
    <citation type="submission" date="2011-08" db="EMBL/GenBank/DDBJ databases">
        <authorList>
            <person name="Weinstock G."/>
            <person name="Sodergren E."/>
            <person name="Clifton S."/>
            <person name="Fulton L."/>
            <person name="Fulton B."/>
            <person name="Courtney L."/>
            <person name="Fronick C."/>
            <person name="Harrison M."/>
            <person name="Strong C."/>
            <person name="Farmer C."/>
            <person name="Delahaunty K."/>
            <person name="Markovic C."/>
            <person name="Hall O."/>
            <person name="Minx P."/>
            <person name="Tomlinson C."/>
            <person name="Mitreva M."/>
            <person name="Hou S."/>
            <person name="Chen J."/>
            <person name="Wollam A."/>
            <person name="Pepin K.H."/>
            <person name="Johnson M."/>
            <person name="Bhonagiri V."/>
            <person name="Zhang X."/>
            <person name="Suruliraj S."/>
            <person name="Warren W."/>
            <person name="Chinwalla A."/>
            <person name="Mardis E.R."/>
            <person name="Wilson R.K."/>
        </authorList>
    </citation>
    <scope>NUCLEOTIDE SEQUENCE [LARGE SCALE GENOMIC DNA]</scope>
    <source>
        <strain evidence="1 2">F0357</strain>
    </source>
</reference>
<sequence>MIAVSVNEKLKDGLHDQLFEAVLQLKSLEECYEFFEDICTVQEMKAISARLEVARMLRAGDIYEDIVKKTGASTATISRIKRCLNYGTGGYDKIMERMAAADPDFFEKGRHKK</sequence>